<evidence type="ECO:0000313" key="2">
    <source>
        <dbReference type="Proteomes" id="UP001153292"/>
    </source>
</evidence>
<dbReference type="EMBL" id="OU963900">
    <property type="protein sequence ID" value="CAH0406923.1"/>
    <property type="molecule type" value="Genomic_DNA"/>
</dbReference>
<sequence length="147" mass="16277">MCSLDAGAVRSNIARRCGGPWEWAHLARPLCLFAALRPLWLVNDDVLSQQTISLLNTSFSLLMLRPCRACALRPMRRRRSPLAWSHPPSQFGKRVSTLCRKCNGTNAAGINVGTNVGTRGRSRALDIFHAMILMRIYGAIITFAGKL</sequence>
<proteinExistence type="predicted"/>
<reference evidence="1" key="1">
    <citation type="submission" date="2021-12" db="EMBL/GenBank/DDBJ databases">
        <authorList>
            <person name="King R."/>
        </authorList>
    </citation>
    <scope>NUCLEOTIDE SEQUENCE</scope>
</reference>
<evidence type="ECO:0000313" key="1">
    <source>
        <dbReference type="EMBL" id="CAH0406923.1"/>
    </source>
</evidence>
<keyword evidence="2" id="KW-1185">Reference proteome</keyword>
<name>A0ABN8BC39_CHISP</name>
<gene>
    <name evidence="1" type="ORF">CHILSU_LOCUS10312</name>
</gene>
<dbReference type="Proteomes" id="UP001153292">
    <property type="component" value="Chromosome 7"/>
</dbReference>
<accession>A0ABN8BC39</accession>
<organism evidence="1 2">
    <name type="scientific">Chilo suppressalis</name>
    <name type="common">Asiatic rice borer moth</name>
    <dbReference type="NCBI Taxonomy" id="168631"/>
    <lineage>
        <taxon>Eukaryota</taxon>
        <taxon>Metazoa</taxon>
        <taxon>Ecdysozoa</taxon>
        <taxon>Arthropoda</taxon>
        <taxon>Hexapoda</taxon>
        <taxon>Insecta</taxon>
        <taxon>Pterygota</taxon>
        <taxon>Neoptera</taxon>
        <taxon>Endopterygota</taxon>
        <taxon>Lepidoptera</taxon>
        <taxon>Glossata</taxon>
        <taxon>Ditrysia</taxon>
        <taxon>Pyraloidea</taxon>
        <taxon>Crambidae</taxon>
        <taxon>Crambinae</taxon>
        <taxon>Chilo</taxon>
    </lineage>
</organism>
<protein>
    <submittedName>
        <fullName evidence="1">Uncharacterized protein</fullName>
    </submittedName>
</protein>